<reference evidence="1 2" key="1">
    <citation type="submission" date="2020-09" db="EMBL/GenBank/DDBJ databases">
        <title>Investigation of environmental microbe.</title>
        <authorList>
            <person name="Ou Y."/>
            <person name="Kang Q."/>
        </authorList>
    </citation>
    <scope>NUCLEOTIDE SEQUENCE [LARGE SCALE GENOMIC DNA]</scope>
    <source>
        <strain evidence="1 2">KJZ-9</strain>
    </source>
</reference>
<organism evidence="1 2">
    <name type="scientific">Rothia amarae</name>
    <dbReference type="NCBI Taxonomy" id="169480"/>
    <lineage>
        <taxon>Bacteria</taxon>
        <taxon>Bacillati</taxon>
        <taxon>Actinomycetota</taxon>
        <taxon>Actinomycetes</taxon>
        <taxon>Micrococcales</taxon>
        <taxon>Micrococcaceae</taxon>
        <taxon>Rothia</taxon>
    </lineage>
</organism>
<evidence type="ECO:0000313" key="2">
    <source>
        <dbReference type="Proteomes" id="UP000516421"/>
    </source>
</evidence>
<dbReference type="EMBL" id="CP061538">
    <property type="protein sequence ID" value="QNV41012.1"/>
    <property type="molecule type" value="Genomic_DNA"/>
</dbReference>
<keyword evidence="2" id="KW-1185">Reference proteome</keyword>
<protein>
    <recommendedName>
        <fullName evidence="3">Acetone carboxylase</fullName>
    </recommendedName>
</protein>
<sequence length="73" mass="8481">MGRESGDVEEVLVCSRKGCTEVAQWKVLWNNPNIHTPLRRKVWLACDEHREFLESFLSSRGFWKATEEISSAE</sequence>
<proteinExistence type="predicted"/>
<dbReference type="KEGG" id="rama:IDM48_06380"/>
<name>A0A7H2BMW6_9MICC</name>
<gene>
    <name evidence="1" type="ORF">IDM48_06380</name>
</gene>
<accession>A0A7H2BMW6</accession>
<evidence type="ECO:0008006" key="3">
    <source>
        <dbReference type="Google" id="ProtNLM"/>
    </source>
</evidence>
<dbReference type="Proteomes" id="UP000516421">
    <property type="component" value="Chromosome"/>
</dbReference>
<evidence type="ECO:0000313" key="1">
    <source>
        <dbReference type="EMBL" id="QNV41012.1"/>
    </source>
</evidence>
<dbReference type="AlphaFoldDB" id="A0A7H2BMW6"/>